<evidence type="ECO:0000313" key="2">
    <source>
        <dbReference type="EMBL" id="TKW24181.1"/>
    </source>
</evidence>
<organism evidence="2 3">
    <name type="scientific">Setaria viridis</name>
    <name type="common">Green bristlegrass</name>
    <name type="synonym">Setaria italica subsp. viridis</name>
    <dbReference type="NCBI Taxonomy" id="4556"/>
    <lineage>
        <taxon>Eukaryota</taxon>
        <taxon>Viridiplantae</taxon>
        <taxon>Streptophyta</taxon>
        <taxon>Embryophyta</taxon>
        <taxon>Tracheophyta</taxon>
        <taxon>Spermatophyta</taxon>
        <taxon>Magnoliopsida</taxon>
        <taxon>Liliopsida</taxon>
        <taxon>Poales</taxon>
        <taxon>Poaceae</taxon>
        <taxon>PACMAD clade</taxon>
        <taxon>Panicoideae</taxon>
        <taxon>Panicodae</taxon>
        <taxon>Paniceae</taxon>
        <taxon>Cenchrinae</taxon>
        <taxon>Setaria</taxon>
    </lineage>
</organism>
<feature type="region of interest" description="Disordered" evidence="1">
    <location>
        <begin position="1"/>
        <end position="32"/>
    </location>
</feature>
<dbReference type="Proteomes" id="UP000298652">
    <property type="component" value="Chromosome 3"/>
</dbReference>
<keyword evidence="3" id="KW-1185">Reference proteome</keyword>
<evidence type="ECO:0000313" key="3">
    <source>
        <dbReference type="Proteomes" id="UP000298652"/>
    </source>
</evidence>
<accession>A0A4U6V4T8</accession>
<dbReference type="Gramene" id="TKW24181">
    <property type="protein sequence ID" value="TKW24181"/>
    <property type="gene ID" value="SEVIR_3G035300v2"/>
</dbReference>
<proteinExistence type="predicted"/>
<dbReference type="EMBL" id="CM016554">
    <property type="protein sequence ID" value="TKW24181.1"/>
    <property type="molecule type" value="Genomic_DNA"/>
</dbReference>
<evidence type="ECO:0000256" key="1">
    <source>
        <dbReference type="SAM" id="MobiDB-lite"/>
    </source>
</evidence>
<name>A0A4U6V4T8_SETVI</name>
<gene>
    <name evidence="2" type="ORF">SEVIR_3G035300v2</name>
</gene>
<dbReference type="AlphaFoldDB" id="A0A4U6V4T8"/>
<sequence>MGVAALMNRGNSEHNADPSPVSRPPQRSGELAASTDIAQGICSSVVCDQRLLPRNYLSLTLTNNAVGAVSSSVPIEPHEQNEKKRQTFRHRRHLLSRRLVTSIAIVQCLRATMPPAIRRCRLPTAQPPRGAHPTIATHSAEHSKQQLATPVAAFGHSSNPFPRFLLQPCRTPA</sequence>
<reference evidence="2" key="1">
    <citation type="submission" date="2019-03" db="EMBL/GenBank/DDBJ databases">
        <title>WGS assembly of Setaria viridis.</title>
        <authorList>
            <person name="Huang P."/>
            <person name="Jenkins J."/>
            <person name="Grimwood J."/>
            <person name="Barry K."/>
            <person name="Healey A."/>
            <person name="Mamidi S."/>
            <person name="Sreedasyam A."/>
            <person name="Shu S."/>
            <person name="Feldman M."/>
            <person name="Wu J."/>
            <person name="Yu Y."/>
            <person name="Chen C."/>
            <person name="Johnson J."/>
            <person name="Rokhsar D."/>
            <person name="Baxter I."/>
            <person name="Schmutz J."/>
            <person name="Brutnell T."/>
            <person name="Kellogg E."/>
        </authorList>
    </citation>
    <scope>NUCLEOTIDE SEQUENCE [LARGE SCALE GENOMIC DNA]</scope>
</reference>
<protein>
    <submittedName>
        <fullName evidence="2">Uncharacterized protein</fullName>
    </submittedName>
</protein>